<comment type="similarity">
    <text evidence="2">Belongs to the GSP F family.</text>
</comment>
<evidence type="ECO:0000256" key="6">
    <source>
        <dbReference type="ARBA" id="ARBA00023136"/>
    </source>
</evidence>
<dbReference type="InterPro" id="IPR003004">
    <property type="entry name" value="GspF/PilC"/>
</dbReference>
<evidence type="ECO:0000313" key="10">
    <source>
        <dbReference type="Proteomes" id="UP000192708"/>
    </source>
</evidence>
<evidence type="ECO:0000256" key="2">
    <source>
        <dbReference type="ARBA" id="ARBA00005745"/>
    </source>
</evidence>
<keyword evidence="3" id="KW-1003">Cell membrane</keyword>
<keyword evidence="4 7" id="KW-0812">Transmembrane</keyword>
<evidence type="ECO:0000313" key="9">
    <source>
        <dbReference type="EMBL" id="SMC58533.1"/>
    </source>
</evidence>
<dbReference type="STRING" id="1938817.SAMN06296008_10879"/>
<evidence type="ECO:0000259" key="8">
    <source>
        <dbReference type="Pfam" id="PF00482"/>
    </source>
</evidence>
<dbReference type="PANTHER" id="PTHR30012">
    <property type="entry name" value="GENERAL SECRETION PATHWAY PROTEIN"/>
    <property type="match status" value="1"/>
</dbReference>
<feature type="transmembrane region" description="Helical" evidence="7">
    <location>
        <begin position="321"/>
        <end position="342"/>
    </location>
</feature>
<feature type="transmembrane region" description="Helical" evidence="7">
    <location>
        <begin position="109"/>
        <end position="132"/>
    </location>
</feature>
<evidence type="ECO:0000256" key="3">
    <source>
        <dbReference type="ARBA" id="ARBA00022475"/>
    </source>
</evidence>
<evidence type="ECO:0000256" key="4">
    <source>
        <dbReference type="ARBA" id="ARBA00022692"/>
    </source>
</evidence>
<evidence type="ECO:0000256" key="5">
    <source>
        <dbReference type="ARBA" id="ARBA00022989"/>
    </source>
</evidence>
<dbReference type="AlphaFoldDB" id="A0A1W2AD60"/>
<protein>
    <submittedName>
        <fullName evidence="9">Type IV pilus assembly protein PilC</fullName>
    </submittedName>
</protein>
<accession>A0A1W2AD60</accession>
<feature type="transmembrane region" description="Helical" evidence="7">
    <location>
        <begin position="164"/>
        <end position="185"/>
    </location>
</feature>
<dbReference type="Proteomes" id="UP000192708">
    <property type="component" value="Unassembled WGS sequence"/>
</dbReference>
<dbReference type="InterPro" id="IPR042094">
    <property type="entry name" value="T2SS_GspF_sf"/>
</dbReference>
<organism evidence="9 10">
    <name type="scientific">Polynucleobacter kasalickyi</name>
    <dbReference type="NCBI Taxonomy" id="1938817"/>
    <lineage>
        <taxon>Bacteria</taxon>
        <taxon>Pseudomonadati</taxon>
        <taxon>Pseudomonadota</taxon>
        <taxon>Betaproteobacteria</taxon>
        <taxon>Burkholderiales</taxon>
        <taxon>Burkholderiaceae</taxon>
        <taxon>Polynucleobacter</taxon>
    </lineage>
</organism>
<gene>
    <name evidence="9" type="ORF">SAMN06296008_10879</name>
</gene>
<comment type="subcellular location">
    <subcellularLocation>
        <location evidence="1">Cell membrane</location>
        <topology evidence="1">Multi-pass membrane protein</topology>
    </subcellularLocation>
</comment>
<reference evidence="9 10" key="1">
    <citation type="submission" date="2017-04" db="EMBL/GenBank/DDBJ databases">
        <authorList>
            <person name="Afonso C.L."/>
            <person name="Miller P.J."/>
            <person name="Scott M.A."/>
            <person name="Spackman E."/>
            <person name="Goraichik I."/>
            <person name="Dimitrov K.M."/>
            <person name="Suarez D.L."/>
            <person name="Swayne D.E."/>
        </authorList>
    </citation>
    <scope>NUCLEOTIDE SEQUENCE [LARGE SCALE GENOMIC DNA]</scope>
    <source>
        <strain evidence="9 10">VK13</strain>
    </source>
</reference>
<feature type="domain" description="Type II secretion system protein GspF" evidence="8">
    <location>
        <begin position="215"/>
        <end position="340"/>
    </location>
</feature>
<proteinExistence type="inferred from homology"/>
<dbReference type="OrthoDB" id="9805682at2"/>
<sequence>MNLAKQQLFTTQLVTLLDAGVPLVPALQMMREPMNRTNSTHHWLDPMIDGLHQGQSFSTCLRNSKEGFDAFYCGLVEIGELSGQLHPLLCKISEDLKKSQEIQGQLKKALTYPICVLLICFGLLIAMLIWVIPSFEQVFAGFNADLPPLTSFLLQLSRYVQESLFLGLFLMLTLLCLAYFLWWRFPLLQKFVDRCLLRLPLMGKLIRHALLARWATTIFILQESGTPLLKAIRISARCSNHWYLHDVSVELYRLLLQGQAIHESALSADHQQLLFKRETLQLLKVGEDSGGLVKMLQYLANYHERQLTEQLDVLMEMIEPALVVIMGLLVGGMVVALYLPLFKLGEIA</sequence>
<keyword evidence="6 7" id="KW-0472">Membrane</keyword>
<dbReference type="Gene3D" id="1.20.81.30">
    <property type="entry name" value="Type II secretion system (T2SS), domain F"/>
    <property type="match status" value="2"/>
</dbReference>
<evidence type="ECO:0000256" key="7">
    <source>
        <dbReference type="SAM" id="Phobius"/>
    </source>
</evidence>
<feature type="domain" description="Type II secretion system protein GspF" evidence="8">
    <location>
        <begin position="9"/>
        <end position="133"/>
    </location>
</feature>
<dbReference type="PANTHER" id="PTHR30012:SF0">
    <property type="entry name" value="TYPE II SECRETION SYSTEM PROTEIN F-RELATED"/>
    <property type="match status" value="1"/>
</dbReference>
<dbReference type="GO" id="GO:0005886">
    <property type="term" value="C:plasma membrane"/>
    <property type="evidence" value="ECO:0007669"/>
    <property type="project" value="UniProtKB-SubCell"/>
</dbReference>
<name>A0A1W2AD60_9BURK</name>
<dbReference type="EMBL" id="FWXJ01000008">
    <property type="protein sequence ID" value="SMC58533.1"/>
    <property type="molecule type" value="Genomic_DNA"/>
</dbReference>
<dbReference type="Pfam" id="PF00482">
    <property type="entry name" value="T2SSF"/>
    <property type="match status" value="2"/>
</dbReference>
<dbReference type="PRINTS" id="PR00812">
    <property type="entry name" value="BCTERIALGSPF"/>
</dbReference>
<evidence type="ECO:0000256" key="1">
    <source>
        <dbReference type="ARBA" id="ARBA00004651"/>
    </source>
</evidence>
<keyword evidence="5 7" id="KW-1133">Transmembrane helix</keyword>
<dbReference type="RefSeq" id="WP_084283727.1">
    <property type="nucleotide sequence ID" value="NZ_FWXJ01000008.1"/>
</dbReference>
<dbReference type="InterPro" id="IPR018076">
    <property type="entry name" value="T2SS_GspF_dom"/>
</dbReference>
<keyword evidence="10" id="KW-1185">Reference proteome</keyword>